<organism evidence="2 3">
    <name type="scientific">Pseudomonas putida</name>
    <name type="common">Arthrobacter siderocapsulatus</name>
    <dbReference type="NCBI Taxonomy" id="303"/>
    <lineage>
        <taxon>Bacteria</taxon>
        <taxon>Pseudomonadati</taxon>
        <taxon>Pseudomonadota</taxon>
        <taxon>Gammaproteobacteria</taxon>
        <taxon>Pseudomonadales</taxon>
        <taxon>Pseudomonadaceae</taxon>
        <taxon>Pseudomonas</taxon>
    </lineage>
</organism>
<protein>
    <submittedName>
        <fullName evidence="2">Cytochrome C</fullName>
    </submittedName>
</protein>
<evidence type="ECO:0000256" key="1">
    <source>
        <dbReference type="SAM" id="SignalP"/>
    </source>
</evidence>
<dbReference type="AlphaFoldDB" id="A0AAD0L536"/>
<dbReference type="Proteomes" id="UP000251617">
    <property type="component" value="Chromosome"/>
</dbReference>
<dbReference type="RefSeq" id="WP_112897676.1">
    <property type="nucleotide sequence ID" value="NZ_CP030750.1"/>
</dbReference>
<accession>A0AAD0L536</accession>
<name>A0AAD0L536_PSEPU</name>
<feature type="signal peptide" evidence="1">
    <location>
        <begin position="1"/>
        <end position="22"/>
    </location>
</feature>
<proteinExistence type="predicted"/>
<evidence type="ECO:0000313" key="2">
    <source>
        <dbReference type="EMBL" id="AXA23936.1"/>
    </source>
</evidence>
<dbReference type="EMBL" id="CP030750">
    <property type="protein sequence ID" value="AXA23936.1"/>
    <property type="molecule type" value="Genomic_DNA"/>
</dbReference>
<feature type="chain" id="PRO_5042153803" evidence="1">
    <location>
        <begin position="23"/>
        <end position="450"/>
    </location>
</feature>
<gene>
    <name evidence="2" type="ORF">C1S65_07315</name>
</gene>
<keyword evidence="1" id="KW-0732">Signal</keyword>
<reference evidence="2 3" key="1">
    <citation type="submission" date="2018-06" db="EMBL/GenBank/DDBJ databases">
        <title>The genome of Pseudomonas putida NX-1, a lignin degrader.</title>
        <authorList>
            <person name="Xu Z."/>
        </authorList>
    </citation>
    <scope>NUCLEOTIDE SEQUENCE [LARGE SCALE GENOMIC DNA]</scope>
    <source>
        <strain evidence="2 3">NX-1</strain>
    </source>
</reference>
<evidence type="ECO:0000313" key="3">
    <source>
        <dbReference type="Proteomes" id="UP000251617"/>
    </source>
</evidence>
<sequence>MRTRPKHLACLGAGFTSVLAMAAVADSPVLSPQIPFDVTVVAPPTPTLESLQHDFDLLSWKTFVALNWPAKPDGSADTDAPIGKPNTTTVWESWKESYEIFLPKGQKPVGWHEKAPLPAACEGKGNLPVLQQMGKVAGVLDEFIQPFKTGPLVDQSGQYTRNAIMVNQPMFDDIVNNGLYSKEGQQAFLGKSDNRIAFACGSNEDKRVGAIMVKSAWKVLDASDKADEFHAVDALVYTPGNDDPDKGALIPESCSAQKVGLVGLHIVHKTQDAQQWVWSTFEHVRNVPEKTTPVSERKGPYLFYDAKADRPINEPPAQPWDPSKKAEPSQIVREIPITAAAQALNQQWRGALAGTVWANYQLVSTQWPTKPAKDPKCQVPDPVNPLGSPAPSFLANATLETYNQGTVPQASSSCMECHNNATTRVTESPRTSFADFTFLLERAQSTGAKE</sequence>